<dbReference type="SUPFAM" id="SSF52540">
    <property type="entry name" value="P-loop containing nucleoside triphosphate hydrolases"/>
    <property type="match status" value="1"/>
</dbReference>
<dbReference type="InterPro" id="IPR036961">
    <property type="entry name" value="Kinesin_motor_dom_sf"/>
</dbReference>
<dbReference type="GO" id="GO:0003777">
    <property type="term" value="F:microtubule motor activity"/>
    <property type="evidence" value="ECO:0007669"/>
    <property type="project" value="InterPro"/>
</dbReference>
<keyword evidence="3" id="KW-0493">Microtubule</keyword>
<dbReference type="GO" id="GO:0005524">
    <property type="term" value="F:ATP binding"/>
    <property type="evidence" value="ECO:0007669"/>
    <property type="project" value="InterPro"/>
</dbReference>
<evidence type="ECO:0000313" key="9">
    <source>
        <dbReference type="Proteomes" id="UP001190700"/>
    </source>
</evidence>
<comment type="similarity">
    <text evidence="6">Belongs to the TRAFAC class myosin-kinesin ATPase superfamily. Kinesin family.</text>
</comment>
<reference evidence="8 9" key="1">
    <citation type="journal article" date="2015" name="Genome Biol. Evol.">
        <title>Comparative Genomics of a Bacterivorous Green Alga Reveals Evolutionary Causalities and Consequences of Phago-Mixotrophic Mode of Nutrition.</title>
        <authorList>
            <person name="Burns J.A."/>
            <person name="Paasch A."/>
            <person name="Narechania A."/>
            <person name="Kim E."/>
        </authorList>
    </citation>
    <scope>NUCLEOTIDE SEQUENCE [LARGE SCALE GENOMIC DNA]</scope>
    <source>
        <strain evidence="8 9">PLY_AMNH</strain>
    </source>
</reference>
<dbReference type="PANTHER" id="PTHR47971">
    <property type="entry name" value="KINESIN-RELATED PROTEIN 6"/>
    <property type="match status" value="1"/>
</dbReference>
<dbReference type="Pfam" id="PF00225">
    <property type="entry name" value="Kinesin"/>
    <property type="match status" value="1"/>
</dbReference>
<dbReference type="InterPro" id="IPR027640">
    <property type="entry name" value="Kinesin-like_fam"/>
</dbReference>
<feature type="non-terminal residue" evidence="8">
    <location>
        <position position="1"/>
    </location>
</feature>
<dbReference type="InterPro" id="IPR001752">
    <property type="entry name" value="Kinesin_motor_dom"/>
</dbReference>
<dbReference type="GO" id="GO:0005874">
    <property type="term" value="C:microtubule"/>
    <property type="evidence" value="ECO:0007669"/>
    <property type="project" value="UniProtKB-KW"/>
</dbReference>
<gene>
    <name evidence="8" type="ORF">CYMTET_35971</name>
</gene>
<dbReference type="InterPro" id="IPR013761">
    <property type="entry name" value="SAM/pointed_sf"/>
</dbReference>
<dbReference type="PRINTS" id="PR00380">
    <property type="entry name" value="KINESINHEAVY"/>
</dbReference>
<evidence type="ECO:0000259" key="7">
    <source>
        <dbReference type="PROSITE" id="PS50067"/>
    </source>
</evidence>
<evidence type="ECO:0000256" key="4">
    <source>
        <dbReference type="ARBA" id="ARBA00023175"/>
    </source>
</evidence>
<dbReference type="InterPro" id="IPR027417">
    <property type="entry name" value="P-loop_NTPase"/>
</dbReference>
<sequence>SHAVLRVTVQWGDGRLGRLTLVDCAGSERKEDSMYHNAERRKEAAEINGSLYALRECIRFRRMAREQREAGAKAQHVHVPYRSSSLTRVLMECFTKDEARMAVIATVSPNPTDTEHSIQTLRTACMISGQDGACRETKEDVTMIEQMEHEAKRQVAPVHWTCEDIKMWLSRVNKGAFKGVAERVPASLNGRAFVRMNTTMLANMAGVKDTVAEEIYHSLRKEIAKVDAYMAQRRQEARDTAARAKSGAY</sequence>
<evidence type="ECO:0000256" key="3">
    <source>
        <dbReference type="ARBA" id="ARBA00022701"/>
    </source>
</evidence>
<evidence type="ECO:0000256" key="6">
    <source>
        <dbReference type="PROSITE-ProRule" id="PRU00283"/>
    </source>
</evidence>
<comment type="caution">
    <text evidence="8">The sequence shown here is derived from an EMBL/GenBank/DDBJ whole genome shotgun (WGS) entry which is preliminary data.</text>
</comment>
<keyword evidence="4" id="KW-0505">Motor protein</keyword>
<comment type="subcellular location">
    <subcellularLocation>
        <location evidence="1">Cytoplasm</location>
        <location evidence="1">Cytoskeleton</location>
    </subcellularLocation>
</comment>
<organism evidence="8 9">
    <name type="scientific">Cymbomonas tetramitiformis</name>
    <dbReference type="NCBI Taxonomy" id="36881"/>
    <lineage>
        <taxon>Eukaryota</taxon>
        <taxon>Viridiplantae</taxon>
        <taxon>Chlorophyta</taxon>
        <taxon>Pyramimonadophyceae</taxon>
        <taxon>Pyramimonadales</taxon>
        <taxon>Pyramimonadaceae</taxon>
        <taxon>Cymbomonas</taxon>
    </lineage>
</organism>
<dbReference type="EMBL" id="LGRX02023158">
    <property type="protein sequence ID" value="KAK3254828.1"/>
    <property type="molecule type" value="Genomic_DNA"/>
</dbReference>
<dbReference type="GO" id="GO:0008017">
    <property type="term" value="F:microtubule binding"/>
    <property type="evidence" value="ECO:0007669"/>
    <property type="project" value="InterPro"/>
</dbReference>
<dbReference type="AlphaFoldDB" id="A0AAE0F873"/>
<name>A0AAE0F873_9CHLO</name>
<feature type="domain" description="Kinesin motor" evidence="7">
    <location>
        <begin position="1"/>
        <end position="130"/>
    </location>
</feature>
<evidence type="ECO:0000256" key="1">
    <source>
        <dbReference type="ARBA" id="ARBA00004245"/>
    </source>
</evidence>
<comment type="caution">
    <text evidence="6">Lacks conserved residue(s) required for the propagation of feature annotation.</text>
</comment>
<dbReference type="Proteomes" id="UP001190700">
    <property type="component" value="Unassembled WGS sequence"/>
</dbReference>
<dbReference type="PROSITE" id="PS50067">
    <property type="entry name" value="KINESIN_MOTOR_2"/>
    <property type="match status" value="1"/>
</dbReference>
<keyword evidence="5" id="KW-0206">Cytoskeleton</keyword>
<proteinExistence type="inferred from homology"/>
<keyword evidence="9" id="KW-1185">Reference proteome</keyword>
<protein>
    <recommendedName>
        <fullName evidence="7">Kinesin motor domain-containing protein</fullName>
    </recommendedName>
</protein>
<dbReference type="GO" id="GO:0007018">
    <property type="term" value="P:microtubule-based movement"/>
    <property type="evidence" value="ECO:0007669"/>
    <property type="project" value="InterPro"/>
</dbReference>
<evidence type="ECO:0000256" key="2">
    <source>
        <dbReference type="ARBA" id="ARBA00022490"/>
    </source>
</evidence>
<evidence type="ECO:0000313" key="8">
    <source>
        <dbReference type="EMBL" id="KAK3254828.1"/>
    </source>
</evidence>
<dbReference type="Gene3D" id="3.40.850.10">
    <property type="entry name" value="Kinesin motor domain"/>
    <property type="match status" value="1"/>
</dbReference>
<dbReference type="SUPFAM" id="SSF47769">
    <property type="entry name" value="SAM/Pointed domain"/>
    <property type="match status" value="1"/>
</dbReference>
<accession>A0AAE0F873</accession>
<evidence type="ECO:0000256" key="5">
    <source>
        <dbReference type="ARBA" id="ARBA00023212"/>
    </source>
</evidence>
<keyword evidence="2" id="KW-0963">Cytoplasm</keyword>
<dbReference type="PANTHER" id="PTHR47971:SF8">
    <property type="entry name" value="KINESIN-LIKE PROTEIN"/>
    <property type="match status" value="1"/>
</dbReference>
<dbReference type="GO" id="GO:0007019">
    <property type="term" value="P:microtubule depolymerization"/>
    <property type="evidence" value="ECO:0007669"/>
    <property type="project" value="TreeGrafter"/>
</dbReference>